<keyword evidence="2 9" id="KW-0813">Transport</keyword>
<evidence type="ECO:0000256" key="5">
    <source>
        <dbReference type="ARBA" id="ARBA00023053"/>
    </source>
</evidence>
<evidence type="ECO:0000256" key="12">
    <source>
        <dbReference type="SAM" id="SignalP"/>
    </source>
</evidence>
<dbReference type="NCBIfam" id="TIGR00840">
    <property type="entry name" value="b_cpa1"/>
    <property type="match status" value="1"/>
</dbReference>
<evidence type="ECO:0000256" key="11">
    <source>
        <dbReference type="SAM" id="Phobius"/>
    </source>
</evidence>
<reference evidence="15" key="1">
    <citation type="submission" date="2025-08" db="UniProtKB">
        <authorList>
            <consortium name="RefSeq"/>
        </authorList>
    </citation>
    <scope>IDENTIFICATION</scope>
</reference>
<keyword evidence="14" id="KW-1185">Reference proteome</keyword>
<feature type="domain" description="Cation/H+ exchanger transmembrane" evidence="13">
    <location>
        <begin position="74"/>
        <end position="473"/>
    </location>
</feature>
<name>A0ABM0JTE0_APLCA</name>
<dbReference type="PANTHER" id="PTHR10110">
    <property type="entry name" value="SODIUM/HYDROGEN EXCHANGER"/>
    <property type="match status" value="1"/>
</dbReference>
<evidence type="ECO:0000256" key="10">
    <source>
        <dbReference type="SAM" id="MobiDB-lite"/>
    </source>
</evidence>
<feature type="transmembrane region" description="Helical" evidence="11">
    <location>
        <begin position="264"/>
        <end position="288"/>
    </location>
</feature>
<dbReference type="GeneID" id="101856904"/>
<feature type="compositionally biased region" description="Low complexity" evidence="10">
    <location>
        <begin position="759"/>
        <end position="785"/>
    </location>
</feature>
<evidence type="ECO:0000256" key="4">
    <source>
        <dbReference type="ARBA" id="ARBA00022989"/>
    </source>
</evidence>
<protein>
    <recommendedName>
        <fullName evidence="9">Sodium/hydrogen exchanger</fullName>
    </recommendedName>
</protein>
<comment type="similarity">
    <text evidence="9">Belongs to the monovalent cation:proton antiporter 1 (CPA1) transporter (TC 2.A.36) family.</text>
</comment>
<feature type="region of interest" description="Disordered" evidence="10">
    <location>
        <begin position="1098"/>
        <end position="1152"/>
    </location>
</feature>
<keyword evidence="6 9" id="KW-0406">Ion transport</keyword>
<dbReference type="InterPro" id="IPR018422">
    <property type="entry name" value="Cation/H_exchanger_CPA1"/>
</dbReference>
<gene>
    <name evidence="15" type="primary">LOC101856904</name>
</gene>
<proteinExistence type="inferred from homology"/>
<evidence type="ECO:0000256" key="1">
    <source>
        <dbReference type="ARBA" id="ARBA00004141"/>
    </source>
</evidence>
<feature type="transmembrane region" description="Helical" evidence="11">
    <location>
        <begin position="355"/>
        <end position="373"/>
    </location>
</feature>
<evidence type="ECO:0000256" key="6">
    <source>
        <dbReference type="ARBA" id="ARBA00023065"/>
    </source>
</evidence>
<evidence type="ECO:0000313" key="15">
    <source>
        <dbReference type="RefSeq" id="XP_005101041.1"/>
    </source>
</evidence>
<feature type="signal peptide" evidence="12">
    <location>
        <begin position="1"/>
        <end position="35"/>
    </location>
</feature>
<feature type="compositionally biased region" description="Basic and acidic residues" evidence="10">
    <location>
        <begin position="1106"/>
        <end position="1131"/>
    </location>
</feature>
<evidence type="ECO:0000256" key="8">
    <source>
        <dbReference type="ARBA" id="ARBA00023201"/>
    </source>
</evidence>
<feature type="transmembrane region" description="Helical" evidence="11">
    <location>
        <begin position="447"/>
        <end position="466"/>
    </location>
</feature>
<feature type="transmembrane region" description="Helical" evidence="11">
    <location>
        <begin position="157"/>
        <end position="184"/>
    </location>
</feature>
<keyword evidence="12" id="KW-0732">Signal</keyword>
<evidence type="ECO:0000256" key="2">
    <source>
        <dbReference type="ARBA" id="ARBA00022448"/>
    </source>
</evidence>
<dbReference type="Gene3D" id="6.10.140.1330">
    <property type="match status" value="1"/>
</dbReference>
<sequence>MEFINRNNNMNRLVWLVVIGWLSFCVFHGNQVARAEGSDEVESHSVKSNHSERYKVVSFNFHHVEVPYVICLWILLASIAKIGFHLYDKLPHIFPESCLLITLGILVGVTLYYTGTADSEQYSLDANTFFLFLLPPIIYDAGYHMPNRAFFNNLGTILLLAVVNTLWNTLGIGLGLWGMSYIGWIHQHVSILHCFVFSALISAVDPVAVLAIFEEIQVNEILYIIVFGESLLNDGVTVVIYHMMEGFTEIGESNLQAVDFLMGFAQFFVVVLGGTLIGVVYGLVGAFITKYTDHVRVLEPLFIFVLGYLAYLTAESLELSGILALTFGGIVMRHYTEANMAKKSTTTVKYFMKMLANISETVIFMFLGLSVVIENHEWHLDFILFTVLFCLIFRVTGVIFLSFMVNRRRLIRLTAIDQFIMSYGGLRGGIAFCLALLLQQEHIPEKAMFVSTTVVMVFFTVFIQGITIKPVVNALKVEKAEEKDPSMNEMIHKRFIDHLMAGVEDIVGKSGHNSIQHKFEYYNNKYLKPWLLREKPKTRDTSILRVFTKLNLQDAKAAAKTFPSTMSRDPSFSQLMTPSLSRASLYSRRATIAVPNDRDHETVVNMHMVDPTSVKQSPEDEAIQQVLEESMYPPRSTWVRERRHTLAEVHNHPPFHHDEREQLRHFIRDLHGNSVEGVANGNLHPHMGASRAPVLNGHVVKKNVSFSGAHTRLSKQLSDVAEILPGGVQENSCYIEDSSSAPRVVFTVGKPPPMSDGVQSDPDSQSPISKSPPSDPAPASGGDSSEPVPPSASEQTQSVEPSADTNTTVETSSGPSTAQPAPTSDTLYSRPPDIPLSHTKISASIPIPATSKHSRPRKEAEQSSSSPDAKGDEDKKSDSDKGETSPKEETVAESSLPWRRQTSLPPVPSSVSLSLPDDENPLMSEAPSWADNLAYNNLTETGSPYHSPQNTITAVRAEENPRPVFDIFPASSPSPDDKHEPMLPLPWSFKDNEPAQGAEALPSHSVAAGEAGDKASCFLVSPHDLAPPAYHCPLQPQLHSVNGGTSRRALQPNSPIHFQQMEKPDSITAGAIESQLIGIETDYHHGMTDRVSQWLASASNSQPDEDPYHAQEQDREMILESLRQKKERNFGDTDEGTDADVESDCEVRDTRL</sequence>
<keyword evidence="4 11" id="KW-1133">Transmembrane helix</keyword>
<keyword evidence="5" id="KW-0915">Sodium</keyword>
<feature type="transmembrane region" description="Helical" evidence="11">
    <location>
        <begin position="66"/>
        <end position="86"/>
    </location>
</feature>
<feature type="transmembrane region" description="Helical" evidence="11">
    <location>
        <begin position="319"/>
        <end position="335"/>
    </location>
</feature>
<feature type="region of interest" description="Disordered" evidence="10">
    <location>
        <begin position="744"/>
        <end position="925"/>
    </location>
</feature>
<dbReference type="InterPro" id="IPR004709">
    <property type="entry name" value="NaH_exchanger"/>
</dbReference>
<feature type="transmembrane region" description="Helical" evidence="11">
    <location>
        <begin position="93"/>
        <end position="114"/>
    </location>
</feature>
<evidence type="ECO:0000259" key="13">
    <source>
        <dbReference type="Pfam" id="PF00999"/>
    </source>
</evidence>
<feature type="transmembrane region" description="Helical" evidence="11">
    <location>
        <begin position="220"/>
        <end position="244"/>
    </location>
</feature>
<feature type="compositionally biased region" description="Polar residues" evidence="10">
    <location>
        <begin position="792"/>
        <end position="827"/>
    </location>
</feature>
<dbReference type="Pfam" id="PF00999">
    <property type="entry name" value="Na_H_Exchanger"/>
    <property type="match status" value="1"/>
</dbReference>
<keyword evidence="8 9" id="KW-0739">Sodium transport</keyword>
<feature type="chain" id="PRO_5045782710" description="Sodium/hydrogen exchanger" evidence="12">
    <location>
        <begin position="36"/>
        <end position="1152"/>
    </location>
</feature>
<evidence type="ECO:0000256" key="7">
    <source>
        <dbReference type="ARBA" id="ARBA00023136"/>
    </source>
</evidence>
<evidence type="ECO:0000313" key="14">
    <source>
        <dbReference type="Proteomes" id="UP000694888"/>
    </source>
</evidence>
<feature type="transmembrane region" description="Helical" evidence="11">
    <location>
        <begin position="379"/>
        <end position="403"/>
    </location>
</feature>
<keyword evidence="3 9" id="KW-0812">Transmembrane</keyword>
<dbReference type="PANTHER" id="PTHR10110:SF98">
    <property type="entry name" value="SODIUM_HYDROGEN EXCHANGER"/>
    <property type="match status" value="1"/>
</dbReference>
<dbReference type="PRINTS" id="PR01084">
    <property type="entry name" value="NAHEXCHNGR"/>
</dbReference>
<keyword evidence="9" id="KW-0050">Antiport</keyword>
<organism evidence="14 15">
    <name type="scientific">Aplysia californica</name>
    <name type="common">California sea hare</name>
    <dbReference type="NCBI Taxonomy" id="6500"/>
    <lineage>
        <taxon>Eukaryota</taxon>
        <taxon>Metazoa</taxon>
        <taxon>Spiralia</taxon>
        <taxon>Lophotrochozoa</taxon>
        <taxon>Mollusca</taxon>
        <taxon>Gastropoda</taxon>
        <taxon>Heterobranchia</taxon>
        <taxon>Euthyneura</taxon>
        <taxon>Tectipleura</taxon>
        <taxon>Aplysiida</taxon>
        <taxon>Aplysioidea</taxon>
        <taxon>Aplysiidae</taxon>
        <taxon>Aplysia</taxon>
    </lineage>
</organism>
<accession>A0ABM0JTE0</accession>
<dbReference type="Proteomes" id="UP000694888">
    <property type="component" value="Unplaced"/>
</dbReference>
<evidence type="ECO:0000256" key="9">
    <source>
        <dbReference type="RuleBase" id="RU003722"/>
    </source>
</evidence>
<evidence type="ECO:0000256" key="3">
    <source>
        <dbReference type="ARBA" id="ARBA00022692"/>
    </source>
</evidence>
<keyword evidence="7 11" id="KW-0472">Membrane</keyword>
<dbReference type="InterPro" id="IPR006153">
    <property type="entry name" value="Cation/H_exchanger_TM"/>
</dbReference>
<dbReference type="RefSeq" id="XP_005101041.1">
    <property type="nucleotide sequence ID" value="XM_005100984.3"/>
</dbReference>
<feature type="compositionally biased region" description="Basic and acidic residues" evidence="10">
    <location>
        <begin position="869"/>
        <end position="890"/>
    </location>
</feature>
<feature type="transmembrane region" description="Helical" evidence="11">
    <location>
        <begin position="190"/>
        <end position="213"/>
    </location>
</feature>
<feature type="compositionally biased region" description="Acidic residues" evidence="10">
    <location>
        <begin position="1132"/>
        <end position="1144"/>
    </location>
</feature>
<comment type="subcellular location">
    <subcellularLocation>
        <location evidence="1">Membrane</location>
        <topology evidence="1">Multi-pass membrane protein</topology>
    </subcellularLocation>
</comment>
<dbReference type="Gene3D" id="6.10.250.1040">
    <property type="match status" value="1"/>
</dbReference>